<dbReference type="InterPro" id="IPR023408">
    <property type="entry name" value="MscS_beta-dom_sf"/>
</dbReference>
<evidence type="ECO:0000259" key="9">
    <source>
        <dbReference type="Pfam" id="PF21082"/>
    </source>
</evidence>
<dbReference type="PANTHER" id="PTHR30566">
    <property type="entry name" value="YNAI-RELATED MECHANOSENSITIVE ION CHANNEL"/>
    <property type="match status" value="1"/>
</dbReference>
<dbReference type="InterPro" id="IPR006685">
    <property type="entry name" value="MscS_channel_2nd"/>
</dbReference>
<dbReference type="Pfam" id="PF21088">
    <property type="entry name" value="MS_channel_1st"/>
    <property type="match status" value="1"/>
</dbReference>
<keyword evidence="12" id="KW-1185">Reference proteome</keyword>
<feature type="domain" description="Mechanosensitive ion channel MscS C-terminal" evidence="9">
    <location>
        <begin position="255"/>
        <end position="340"/>
    </location>
</feature>
<dbReference type="InterPro" id="IPR011014">
    <property type="entry name" value="MscS_channel_TM-2"/>
</dbReference>
<comment type="similarity">
    <text evidence="2">Belongs to the MscS (TC 1.A.23) family.</text>
</comment>
<dbReference type="InterPro" id="IPR011066">
    <property type="entry name" value="MscS_channel_C_sf"/>
</dbReference>
<evidence type="ECO:0000259" key="10">
    <source>
        <dbReference type="Pfam" id="PF21088"/>
    </source>
</evidence>
<dbReference type="Proteomes" id="UP000190750">
    <property type="component" value="Unassembled WGS sequence"/>
</dbReference>
<dbReference type="PANTHER" id="PTHR30566:SF25">
    <property type="entry name" value="INNER MEMBRANE PROTEIN"/>
    <property type="match status" value="1"/>
</dbReference>
<feature type="transmembrane region" description="Helical" evidence="7">
    <location>
        <begin position="57"/>
        <end position="77"/>
    </location>
</feature>
<dbReference type="InterPro" id="IPR010920">
    <property type="entry name" value="LSM_dom_sf"/>
</dbReference>
<dbReference type="SUPFAM" id="SSF82689">
    <property type="entry name" value="Mechanosensitive channel protein MscS (YggB), C-terminal domain"/>
    <property type="match status" value="1"/>
</dbReference>
<feature type="transmembrane region" description="Helical" evidence="7">
    <location>
        <begin position="97"/>
        <end position="116"/>
    </location>
</feature>
<evidence type="ECO:0000256" key="6">
    <source>
        <dbReference type="ARBA" id="ARBA00023136"/>
    </source>
</evidence>
<keyword evidence="5 7" id="KW-1133">Transmembrane helix</keyword>
<evidence type="ECO:0000256" key="3">
    <source>
        <dbReference type="ARBA" id="ARBA00022475"/>
    </source>
</evidence>
<dbReference type="Gene3D" id="3.30.70.100">
    <property type="match status" value="1"/>
</dbReference>
<dbReference type="Gene3D" id="2.30.30.60">
    <property type="match status" value="1"/>
</dbReference>
<dbReference type="Pfam" id="PF21082">
    <property type="entry name" value="MS_channel_3rd"/>
    <property type="match status" value="1"/>
</dbReference>
<dbReference type="SUPFAM" id="SSF50182">
    <property type="entry name" value="Sm-like ribonucleoproteins"/>
    <property type="match status" value="1"/>
</dbReference>
<feature type="domain" description="Mechanosensitive ion channel transmembrane helices 2/3" evidence="10">
    <location>
        <begin position="143"/>
        <end position="181"/>
    </location>
</feature>
<feature type="transmembrane region" description="Helical" evidence="7">
    <location>
        <begin position="137"/>
        <end position="155"/>
    </location>
</feature>
<organism evidence="11 12">
    <name type="scientific">Rhodoferax fermentans</name>
    <dbReference type="NCBI Taxonomy" id="28066"/>
    <lineage>
        <taxon>Bacteria</taxon>
        <taxon>Pseudomonadati</taxon>
        <taxon>Pseudomonadota</taxon>
        <taxon>Betaproteobacteria</taxon>
        <taxon>Burkholderiales</taxon>
        <taxon>Comamonadaceae</taxon>
        <taxon>Rhodoferax</taxon>
    </lineage>
</organism>
<evidence type="ECO:0000256" key="1">
    <source>
        <dbReference type="ARBA" id="ARBA00004651"/>
    </source>
</evidence>
<feature type="transmembrane region" description="Helical" evidence="7">
    <location>
        <begin position="161"/>
        <end position="180"/>
    </location>
</feature>
<sequence length="376" mass="41308">MGGPLFRQLLADNTSAHWLSALLAASVFLVVLYFLRGVVLRRLQRLAGNTDTLIDDFLVEVLSATRVLLASVVSLYIASLFLELPTGLQKIVDRTVIGLMLLQCGFWATRGLDFWLRHRFAQGDVNETGAREMTRSLLSFLGRVVLWSLVALLILDNLGLNVTALIASLGIGGIAVALAVQNILGDLFASLSIAIDKPFVIGDFITVDDLMGTVEHVGLKTSRIRGLGGEQIVFSNNDLLKSRIRNYKRMQERRVVFAIGVTYDTAEPALKTIPDLIRQAIEAQTAARFDRAHFKGFGAFSLDFEAVYYVREPDYNVYMDAQQAINLQLVRDFAERGIGFAFPTQTLHIASAPTLTDMAQGAENRPSPASDQATAS</sequence>
<accession>A0A1T1APU4</accession>
<gene>
    <name evidence="11" type="ORF">RF819_04830</name>
</gene>
<evidence type="ECO:0000313" key="11">
    <source>
        <dbReference type="EMBL" id="OOV06140.1"/>
    </source>
</evidence>
<proteinExistence type="inferred from homology"/>
<keyword evidence="4 7" id="KW-0812">Transmembrane</keyword>
<dbReference type="InterPro" id="IPR049278">
    <property type="entry name" value="MS_channel_C"/>
</dbReference>
<protein>
    <submittedName>
        <fullName evidence="11">Mechanosensitive ion channel protein MscS</fullName>
    </submittedName>
</protein>
<evidence type="ECO:0000256" key="4">
    <source>
        <dbReference type="ARBA" id="ARBA00022692"/>
    </source>
</evidence>
<comment type="caution">
    <text evidence="11">The sequence shown here is derived from an EMBL/GenBank/DDBJ whole genome shotgun (WGS) entry which is preliminary data.</text>
</comment>
<dbReference type="Pfam" id="PF00924">
    <property type="entry name" value="MS_channel_2nd"/>
    <property type="match status" value="1"/>
</dbReference>
<evidence type="ECO:0000313" key="12">
    <source>
        <dbReference type="Proteomes" id="UP000190750"/>
    </source>
</evidence>
<name>A0A1T1APU4_RHOFE</name>
<dbReference type="GO" id="GO:0008381">
    <property type="term" value="F:mechanosensitive monoatomic ion channel activity"/>
    <property type="evidence" value="ECO:0007669"/>
    <property type="project" value="UniProtKB-ARBA"/>
</dbReference>
<dbReference type="OrthoDB" id="9775207at2"/>
<feature type="domain" description="Mechanosensitive ion channel MscS" evidence="8">
    <location>
        <begin position="182"/>
        <end position="249"/>
    </location>
</feature>
<feature type="transmembrane region" description="Helical" evidence="7">
    <location>
        <begin position="16"/>
        <end position="36"/>
    </location>
</feature>
<dbReference type="InterPro" id="IPR049142">
    <property type="entry name" value="MS_channel_1st"/>
</dbReference>
<dbReference type="AlphaFoldDB" id="A0A1T1APU4"/>
<reference evidence="11 12" key="1">
    <citation type="submission" date="2017-01" db="EMBL/GenBank/DDBJ databases">
        <title>Genome sequencing of Rhodoferax fermentans JCM 7819.</title>
        <authorList>
            <person name="Kim Y.J."/>
            <person name="Farh M.E.-A."/>
            <person name="Yang D.-C."/>
        </authorList>
    </citation>
    <scope>NUCLEOTIDE SEQUENCE [LARGE SCALE GENOMIC DNA]</scope>
    <source>
        <strain evidence="11 12">JCM 7819</strain>
    </source>
</reference>
<keyword evidence="3" id="KW-1003">Cell membrane</keyword>
<evidence type="ECO:0000256" key="7">
    <source>
        <dbReference type="SAM" id="Phobius"/>
    </source>
</evidence>
<evidence type="ECO:0000256" key="5">
    <source>
        <dbReference type="ARBA" id="ARBA00022989"/>
    </source>
</evidence>
<dbReference type="SUPFAM" id="SSF82861">
    <property type="entry name" value="Mechanosensitive channel protein MscS (YggB), transmembrane region"/>
    <property type="match status" value="1"/>
</dbReference>
<comment type="subcellular location">
    <subcellularLocation>
        <location evidence="1">Cell membrane</location>
        <topology evidence="1">Multi-pass membrane protein</topology>
    </subcellularLocation>
</comment>
<evidence type="ECO:0000259" key="8">
    <source>
        <dbReference type="Pfam" id="PF00924"/>
    </source>
</evidence>
<evidence type="ECO:0000256" key="2">
    <source>
        <dbReference type="ARBA" id="ARBA00008017"/>
    </source>
</evidence>
<dbReference type="STRING" id="28066.RF819_04830"/>
<dbReference type="EMBL" id="MTJN01000002">
    <property type="protein sequence ID" value="OOV06140.1"/>
    <property type="molecule type" value="Genomic_DNA"/>
</dbReference>
<dbReference type="Gene3D" id="1.10.287.1260">
    <property type="match status" value="1"/>
</dbReference>
<dbReference type="GO" id="GO:0005886">
    <property type="term" value="C:plasma membrane"/>
    <property type="evidence" value="ECO:0007669"/>
    <property type="project" value="UniProtKB-SubCell"/>
</dbReference>
<keyword evidence="6 7" id="KW-0472">Membrane</keyword>